<dbReference type="EMBL" id="JACHLI010000038">
    <property type="protein sequence ID" value="MBB4867283.1"/>
    <property type="molecule type" value="Genomic_DNA"/>
</dbReference>
<gene>
    <name evidence="2" type="ORF">HNP46_006194</name>
</gene>
<name>A0A7W7KRR0_PSENT</name>
<evidence type="ECO:0000313" key="3">
    <source>
        <dbReference type="Proteomes" id="UP000566995"/>
    </source>
</evidence>
<dbReference type="Proteomes" id="UP000566995">
    <property type="component" value="Unassembled WGS sequence"/>
</dbReference>
<evidence type="ECO:0000313" key="2">
    <source>
        <dbReference type="EMBL" id="MBB4867283.1"/>
    </source>
</evidence>
<evidence type="ECO:0000256" key="1">
    <source>
        <dbReference type="SAM" id="SignalP"/>
    </source>
</evidence>
<reference evidence="2 3" key="1">
    <citation type="submission" date="2020-08" db="EMBL/GenBank/DDBJ databases">
        <title>Functional genomics of gut bacteria from endangered species of beetles.</title>
        <authorList>
            <person name="Carlos-Shanley C."/>
        </authorList>
    </citation>
    <scope>NUCLEOTIDE SEQUENCE [LARGE SCALE GENOMIC DNA]</scope>
    <source>
        <strain evidence="2 3">S00179</strain>
    </source>
</reference>
<dbReference type="AlphaFoldDB" id="A0A7W7KRR0"/>
<protein>
    <submittedName>
        <fullName evidence="2">Uncharacterized protein</fullName>
    </submittedName>
</protein>
<feature type="signal peptide" evidence="1">
    <location>
        <begin position="1"/>
        <end position="20"/>
    </location>
</feature>
<proteinExistence type="predicted"/>
<sequence length="117" mass="12833">MHLRTTLLALGLALAGSAHALELDEAQSRHQGAVTCIDRLFYDGGYSVGDAQRTALINEFLSHYKLPAYDETAYSQAQVSGTQFDMTAYMAGYQLCDEDVDYVTALGKRHGRELPEG</sequence>
<comment type="caution">
    <text evidence="2">The sequence shown here is derived from an EMBL/GenBank/DDBJ whole genome shotgun (WGS) entry which is preliminary data.</text>
</comment>
<accession>A0A7W7KRR0</accession>
<dbReference type="RefSeq" id="WP_184596631.1">
    <property type="nucleotide sequence ID" value="NZ_JACHLI010000038.1"/>
</dbReference>
<organism evidence="2 3">
    <name type="scientific">Pseudomonas nitroreducens</name>
    <dbReference type="NCBI Taxonomy" id="46680"/>
    <lineage>
        <taxon>Bacteria</taxon>
        <taxon>Pseudomonadati</taxon>
        <taxon>Pseudomonadota</taxon>
        <taxon>Gammaproteobacteria</taxon>
        <taxon>Pseudomonadales</taxon>
        <taxon>Pseudomonadaceae</taxon>
        <taxon>Pseudomonas</taxon>
    </lineage>
</organism>
<feature type="chain" id="PRO_5030980585" evidence="1">
    <location>
        <begin position="21"/>
        <end position="117"/>
    </location>
</feature>
<keyword evidence="1" id="KW-0732">Signal</keyword>